<dbReference type="PRINTS" id="PR00419">
    <property type="entry name" value="ADXRDTASE"/>
</dbReference>
<dbReference type="PANTHER" id="PTHR48467:SF1">
    <property type="entry name" value="GLUTAMATE SYNTHASE 1 [NADH], CHLOROPLASTIC-LIKE"/>
    <property type="match status" value="1"/>
</dbReference>
<dbReference type="RefSeq" id="WP_379899068.1">
    <property type="nucleotide sequence ID" value="NZ_JBHRTR010000018.1"/>
</dbReference>
<gene>
    <name evidence="9" type="ORF">ACFOGJ_06730</name>
</gene>
<keyword evidence="6" id="KW-0560">Oxidoreductase</keyword>
<keyword evidence="5" id="KW-0521">NADP</keyword>
<feature type="region of interest" description="Disordered" evidence="7">
    <location>
        <begin position="414"/>
        <end position="436"/>
    </location>
</feature>
<evidence type="ECO:0000256" key="6">
    <source>
        <dbReference type="ARBA" id="ARBA00023002"/>
    </source>
</evidence>
<evidence type="ECO:0000256" key="3">
    <source>
        <dbReference type="ARBA" id="ARBA00022630"/>
    </source>
</evidence>
<comment type="cofactor">
    <cofactor evidence="1">
        <name>FAD</name>
        <dbReference type="ChEBI" id="CHEBI:57692"/>
    </cofactor>
</comment>
<dbReference type="InterPro" id="IPR055275">
    <property type="entry name" value="Ferredox_Rdtase"/>
</dbReference>
<dbReference type="InterPro" id="IPR021163">
    <property type="entry name" value="Ferredox_Rdtase_adrenod"/>
</dbReference>
<evidence type="ECO:0000256" key="4">
    <source>
        <dbReference type="ARBA" id="ARBA00022827"/>
    </source>
</evidence>
<dbReference type="PIRSF" id="PIRSF000362">
    <property type="entry name" value="FNR"/>
    <property type="match status" value="1"/>
</dbReference>
<evidence type="ECO:0000313" key="9">
    <source>
        <dbReference type="EMBL" id="MFC3226916.1"/>
    </source>
</evidence>
<evidence type="ECO:0000259" key="8">
    <source>
        <dbReference type="Pfam" id="PF07992"/>
    </source>
</evidence>
<comment type="similarity">
    <text evidence="2">Belongs to the ferredoxin--NADP reductase type 1 family.</text>
</comment>
<dbReference type="InterPro" id="IPR023753">
    <property type="entry name" value="FAD/NAD-binding_dom"/>
</dbReference>
<dbReference type="InterPro" id="IPR036188">
    <property type="entry name" value="FAD/NAD-bd_sf"/>
</dbReference>
<keyword evidence="4" id="KW-0274">FAD</keyword>
<dbReference type="PANTHER" id="PTHR48467">
    <property type="entry name" value="GLUTAMATE SYNTHASE 1 [NADH], CHLOROPLASTIC-LIKE"/>
    <property type="match status" value="1"/>
</dbReference>
<evidence type="ECO:0000256" key="7">
    <source>
        <dbReference type="SAM" id="MobiDB-lite"/>
    </source>
</evidence>
<feature type="domain" description="FAD/NAD(P)-binding" evidence="8">
    <location>
        <begin position="15"/>
        <end position="174"/>
    </location>
</feature>
<accession>A0ABV7KX97</accession>
<dbReference type="SUPFAM" id="SSF51971">
    <property type="entry name" value="Nucleotide-binding domain"/>
    <property type="match status" value="1"/>
</dbReference>
<evidence type="ECO:0000313" key="10">
    <source>
        <dbReference type="Proteomes" id="UP001595528"/>
    </source>
</evidence>
<evidence type="ECO:0000256" key="5">
    <source>
        <dbReference type="ARBA" id="ARBA00022857"/>
    </source>
</evidence>
<reference evidence="10" key="1">
    <citation type="journal article" date="2019" name="Int. J. Syst. Evol. Microbiol.">
        <title>The Global Catalogue of Microorganisms (GCM) 10K type strain sequencing project: providing services to taxonomists for standard genome sequencing and annotation.</title>
        <authorList>
            <consortium name="The Broad Institute Genomics Platform"/>
            <consortium name="The Broad Institute Genome Sequencing Center for Infectious Disease"/>
            <person name="Wu L."/>
            <person name="Ma J."/>
        </authorList>
    </citation>
    <scope>NUCLEOTIDE SEQUENCE [LARGE SCALE GENOMIC DNA]</scope>
    <source>
        <strain evidence="10">KCTC 42964</strain>
    </source>
</reference>
<sequence>MNAGVQRSASQKIPKIAIVGSGPAGLYLAEKLLKLVEPVELDVIERLPTPYGLIRSGVAPDHWTTKNVVRKLEQAFQNPATRFIGNVELGRDVSLAQLRDFYDVVVLATGTPLDRPLGLPGDGLPGVTGAARFCSWYNAHPDFTELDIDLPKVETAVVIGNGNVALDAARMLVRTPEELAATDAPRPVREVLARTNVRKVVIAGRRGAAHVKFSPAELREFSELAQAVPVVDPAELPPEGTEPKRTMEILGRLAAIEPDPAKPARIEFLFRARPAAVLGDGHVSGVRFVRTRLEGDRAVDTDEVLEVPAQLVVTCIGYQGPTLEQLEVDGGRFRNDDGLIAEGLYAAGWAARGPTGTIATNKSEAYRSADRIAAELAPQGRPGRAALLPLLKAAGVDLVDFDAWRRIDEAEVAAAEHPAPREKFTTTEELLSAAKS</sequence>
<comment type="caution">
    <text evidence="9">The sequence shown here is derived from an EMBL/GenBank/DDBJ whole genome shotgun (WGS) entry which is preliminary data.</text>
</comment>
<evidence type="ECO:0000256" key="2">
    <source>
        <dbReference type="ARBA" id="ARBA00008312"/>
    </source>
</evidence>
<keyword evidence="3" id="KW-0285">Flavoprotein</keyword>
<evidence type="ECO:0000256" key="1">
    <source>
        <dbReference type="ARBA" id="ARBA00001974"/>
    </source>
</evidence>
<dbReference type="Pfam" id="PF07992">
    <property type="entry name" value="Pyr_redox_2"/>
    <property type="match status" value="1"/>
</dbReference>
<dbReference type="EMBL" id="JBHRTR010000018">
    <property type="protein sequence ID" value="MFC3226916.1"/>
    <property type="molecule type" value="Genomic_DNA"/>
</dbReference>
<dbReference type="Gene3D" id="3.40.50.720">
    <property type="entry name" value="NAD(P)-binding Rossmann-like Domain"/>
    <property type="match status" value="1"/>
</dbReference>
<name>A0ABV7KX97_9PROT</name>
<dbReference type="Gene3D" id="3.50.50.60">
    <property type="entry name" value="FAD/NAD(P)-binding domain"/>
    <property type="match status" value="1"/>
</dbReference>
<proteinExistence type="inferred from homology"/>
<keyword evidence="10" id="KW-1185">Reference proteome</keyword>
<protein>
    <submittedName>
        <fullName evidence="9">FAD-dependent oxidoreductase</fullName>
    </submittedName>
</protein>
<organism evidence="9 10">
    <name type="scientific">Marinibaculum pumilum</name>
    <dbReference type="NCBI Taxonomy" id="1766165"/>
    <lineage>
        <taxon>Bacteria</taxon>
        <taxon>Pseudomonadati</taxon>
        <taxon>Pseudomonadota</taxon>
        <taxon>Alphaproteobacteria</taxon>
        <taxon>Rhodospirillales</taxon>
        <taxon>Rhodospirillaceae</taxon>
        <taxon>Marinibaculum</taxon>
    </lineage>
</organism>
<dbReference type="Proteomes" id="UP001595528">
    <property type="component" value="Unassembled WGS sequence"/>
</dbReference>